<evidence type="ECO:0000256" key="1">
    <source>
        <dbReference type="SAM" id="MobiDB-lite"/>
    </source>
</evidence>
<dbReference type="EMBL" id="CM000149">
    <property type="protein sequence ID" value="EEE53363.1"/>
    <property type="molecule type" value="Genomic_DNA"/>
</dbReference>
<evidence type="ECO:0000313" key="2">
    <source>
        <dbReference type="EMBL" id="EEE53363.1"/>
    </source>
</evidence>
<dbReference type="AlphaFoldDB" id="B9GDK6"/>
<sequence length="165" mass="18426">MVEARRSALQIRWHRGEAAFDDSVVKRATAWIGRRGQMSSVEGPWWWSPMARAGPRPMQTRQSPGGHDEEETRERREELQRRRQLGRRHRITQGIAAQAHNIVDSSATQQLGIASHSTSQHLAACLHGVSPPAANRQQPPAWSPGRNHARQQLGKSARLAVQASS</sequence>
<proteinExistence type="predicted"/>
<protein>
    <submittedName>
        <fullName evidence="2">Uncharacterized protein</fullName>
    </submittedName>
</protein>
<accession>B9GDK6</accession>
<dbReference type="Proteomes" id="UP000007752">
    <property type="component" value="Chromosome 12"/>
</dbReference>
<feature type="region of interest" description="Disordered" evidence="1">
    <location>
        <begin position="49"/>
        <end position="89"/>
    </location>
</feature>
<name>B9GDK6_ORYSJ</name>
<reference evidence="2" key="1">
    <citation type="journal article" date="2005" name="PLoS Biol.">
        <title>The genomes of Oryza sativa: a history of duplications.</title>
        <authorList>
            <person name="Yu J."/>
            <person name="Wang J."/>
            <person name="Lin W."/>
            <person name="Li S."/>
            <person name="Li H."/>
            <person name="Zhou J."/>
            <person name="Ni P."/>
            <person name="Dong W."/>
            <person name="Hu S."/>
            <person name="Zeng C."/>
            <person name="Zhang J."/>
            <person name="Zhang Y."/>
            <person name="Li R."/>
            <person name="Xu Z."/>
            <person name="Li S."/>
            <person name="Li X."/>
            <person name="Zheng H."/>
            <person name="Cong L."/>
            <person name="Lin L."/>
            <person name="Yin J."/>
            <person name="Geng J."/>
            <person name="Li G."/>
            <person name="Shi J."/>
            <person name="Liu J."/>
            <person name="Lv H."/>
            <person name="Li J."/>
            <person name="Wang J."/>
            <person name="Deng Y."/>
            <person name="Ran L."/>
            <person name="Shi X."/>
            <person name="Wang X."/>
            <person name="Wu Q."/>
            <person name="Li C."/>
            <person name="Ren X."/>
            <person name="Wang J."/>
            <person name="Wang X."/>
            <person name="Li D."/>
            <person name="Liu D."/>
            <person name="Zhang X."/>
            <person name="Ji Z."/>
            <person name="Zhao W."/>
            <person name="Sun Y."/>
            <person name="Zhang Z."/>
            <person name="Bao J."/>
            <person name="Han Y."/>
            <person name="Dong L."/>
            <person name="Ji J."/>
            <person name="Chen P."/>
            <person name="Wu S."/>
            <person name="Liu J."/>
            <person name="Xiao Y."/>
            <person name="Bu D."/>
            <person name="Tan J."/>
            <person name="Yang L."/>
            <person name="Ye C."/>
            <person name="Zhang J."/>
            <person name="Xu J."/>
            <person name="Zhou Y."/>
            <person name="Yu Y."/>
            <person name="Zhang B."/>
            <person name="Zhuang S."/>
            <person name="Wei H."/>
            <person name="Liu B."/>
            <person name="Lei M."/>
            <person name="Yu H."/>
            <person name="Li Y."/>
            <person name="Xu H."/>
            <person name="Wei S."/>
            <person name="He X."/>
            <person name="Fang L."/>
            <person name="Zhang Z."/>
            <person name="Zhang Y."/>
            <person name="Huang X."/>
            <person name="Su Z."/>
            <person name="Tong W."/>
            <person name="Li J."/>
            <person name="Tong Z."/>
            <person name="Li S."/>
            <person name="Ye J."/>
            <person name="Wang L."/>
            <person name="Fang L."/>
            <person name="Lei T."/>
            <person name="Chen C."/>
            <person name="Chen H."/>
            <person name="Xu Z."/>
            <person name="Li H."/>
            <person name="Huang H."/>
            <person name="Zhang F."/>
            <person name="Xu H."/>
            <person name="Li N."/>
            <person name="Zhao C."/>
            <person name="Li S."/>
            <person name="Dong L."/>
            <person name="Huang Y."/>
            <person name="Li L."/>
            <person name="Xi Y."/>
            <person name="Qi Q."/>
            <person name="Li W."/>
            <person name="Zhang B."/>
            <person name="Hu W."/>
            <person name="Zhang Y."/>
            <person name="Tian X."/>
            <person name="Jiao Y."/>
            <person name="Liang X."/>
            <person name="Jin J."/>
            <person name="Gao L."/>
            <person name="Zheng W."/>
            <person name="Hao B."/>
            <person name="Liu S."/>
            <person name="Wang W."/>
            <person name="Yuan L."/>
            <person name="Cao M."/>
            <person name="McDermott J."/>
            <person name="Samudrala R."/>
            <person name="Wang J."/>
            <person name="Wong G.K."/>
            <person name="Yang H."/>
        </authorList>
    </citation>
    <scope>NUCLEOTIDE SEQUENCE [LARGE SCALE GENOMIC DNA]</scope>
</reference>
<feature type="compositionally biased region" description="Basic and acidic residues" evidence="1">
    <location>
        <begin position="66"/>
        <end position="81"/>
    </location>
</feature>
<feature type="region of interest" description="Disordered" evidence="1">
    <location>
        <begin position="128"/>
        <end position="165"/>
    </location>
</feature>
<reference evidence="2" key="2">
    <citation type="submission" date="2008-12" db="EMBL/GenBank/DDBJ databases">
        <title>Improved gene annotation of the rice (Oryza sativa) genomes.</title>
        <authorList>
            <person name="Wang J."/>
            <person name="Li R."/>
            <person name="Fan W."/>
            <person name="Huang Q."/>
            <person name="Zhang J."/>
            <person name="Zhou Y."/>
            <person name="Hu Y."/>
            <person name="Zi S."/>
            <person name="Li J."/>
            <person name="Ni P."/>
            <person name="Zheng H."/>
            <person name="Zhang Y."/>
            <person name="Zhao M."/>
            <person name="Hao Q."/>
            <person name="McDermott J."/>
            <person name="Samudrala R."/>
            <person name="Kristiansen K."/>
            <person name="Wong G.K.-S."/>
        </authorList>
    </citation>
    <scope>NUCLEOTIDE SEQUENCE</scope>
</reference>
<gene>
    <name evidence="2" type="ORF">OsJ_36401</name>
</gene>
<organism evidence="2">
    <name type="scientific">Oryza sativa subsp. japonica</name>
    <name type="common">Rice</name>
    <dbReference type="NCBI Taxonomy" id="39947"/>
    <lineage>
        <taxon>Eukaryota</taxon>
        <taxon>Viridiplantae</taxon>
        <taxon>Streptophyta</taxon>
        <taxon>Embryophyta</taxon>
        <taxon>Tracheophyta</taxon>
        <taxon>Spermatophyta</taxon>
        <taxon>Magnoliopsida</taxon>
        <taxon>Liliopsida</taxon>
        <taxon>Poales</taxon>
        <taxon>Poaceae</taxon>
        <taxon>BOP clade</taxon>
        <taxon>Oryzoideae</taxon>
        <taxon>Oryzeae</taxon>
        <taxon>Oryzinae</taxon>
        <taxon>Oryza</taxon>
        <taxon>Oryza sativa</taxon>
    </lineage>
</organism>